<dbReference type="EMBL" id="OU963910">
    <property type="protein sequence ID" value="CAH0400439.1"/>
    <property type="molecule type" value="Genomic_DNA"/>
</dbReference>
<feature type="compositionally biased region" description="Polar residues" evidence="1">
    <location>
        <begin position="13"/>
        <end position="32"/>
    </location>
</feature>
<keyword evidence="3" id="KW-1185">Reference proteome</keyword>
<sequence>MPFEIDTNKPNDLESNQNRINENELYDQNNSRQSKVNERSFIYINQKFRSPALSQLYSPNDFLADTISVIGNERTIHHYSEGNPIKPLYSRNSHLATKVKNREPSRSLYFTDENQDSLKVVPPVIDKINTFSDVFHTSANNIANSETTQYIELLKPPILRSSNYVNSMERMSWQGNQPKVAKHYDQNKKQKNGHAIIPSPSYFEKTSVNYGYHNYGFPSSHGEGSQKKTKEIEVFRRLNYQISDNSEAAIKLGDKNVVTDVILRKLLDDNAEVSKILQKYVKDSRTNSVSNKGLNLKVNCNHSDCITESKVQYVNQLSAKSNCRCDHHRLNVTIKGLNGFEMDITTKKDIMTTDPYSLSKSSEIVDYGDFIMDDMNIEKTVRELVQ</sequence>
<protein>
    <submittedName>
        <fullName evidence="2">Uncharacterized protein</fullName>
    </submittedName>
</protein>
<evidence type="ECO:0000313" key="2">
    <source>
        <dbReference type="EMBL" id="CAH0400439.1"/>
    </source>
</evidence>
<organism evidence="2 3">
    <name type="scientific">Chilo suppressalis</name>
    <name type="common">Asiatic rice borer moth</name>
    <dbReference type="NCBI Taxonomy" id="168631"/>
    <lineage>
        <taxon>Eukaryota</taxon>
        <taxon>Metazoa</taxon>
        <taxon>Ecdysozoa</taxon>
        <taxon>Arthropoda</taxon>
        <taxon>Hexapoda</taxon>
        <taxon>Insecta</taxon>
        <taxon>Pterygota</taxon>
        <taxon>Neoptera</taxon>
        <taxon>Endopterygota</taxon>
        <taxon>Lepidoptera</taxon>
        <taxon>Glossata</taxon>
        <taxon>Ditrysia</taxon>
        <taxon>Pyraloidea</taxon>
        <taxon>Crambidae</taxon>
        <taxon>Crambinae</taxon>
        <taxon>Chilo</taxon>
    </lineage>
</organism>
<feature type="compositionally biased region" description="Basic and acidic residues" evidence="1">
    <location>
        <begin position="1"/>
        <end position="12"/>
    </location>
</feature>
<feature type="region of interest" description="Disordered" evidence="1">
    <location>
        <begin position="1"/>
        <end position="32"/>
    </location>
</feature>
<proteinExistence type="predicted"/>
<accession>A0ABN8AY52</accession>
<evidence type="ECO:0000313" key="3">
    <source>
        <dbReference type="Proteomes" id="UP001153292"/>
    </source>
</evidence>
<evidence type="ECO:0000256" key="1">
    <source>
        <dbReference type="SAM" id="MobiDB-lite"/>
    </source>
</evidence>
<gene>
    <name evidence="2" type="ORF">CHILSU_LOCUS3633</name>
</gene>
<name>A0ABN8AY52_CHISP</name>
<reference evidence="2" key="1">
    <citation type="submission" date="2021-12" db="EMBL/GenBank/DDBJ databases">
        <authorList>
            <person name="King R."/>
        </authorList>
    </citation>
    <scope>NUCLEOTIDE SEQUENCE</scope>
</reference>
<dbReference type="Proteomes" id="UP001153292">
    <property type="component" value="Chromosome 17"/>
</dbReference>